<keyword evidence="1" id="KW-0732">Signal</keyword>
<accession>A0A086A8G2</accession>
<dbReference type="Gene3D" id="2.60.40.2880">
    <property type="entry name" value="MmpS1-5, C-terminal soluble domain"/>
    <property type="match status" value="1"/>
</dbReference>
<dbReference type="OrthoDB" id="713675at2"/>
<comment type="caution">
    <text evidence="2">The sequence shown here is derived from an EMBL/GenBank/DDBJ whole genome shotgun (WGS) entry which is preliminary data.</text>
</comment>
<reference evidence="2 3" key="1">
    <citation type="submission" date="2014-07" db="EMBL/GenBank/DDBJ databases">
        <title>Genome of Chryseobacterium soli DSM 19298.</title>
        <authorList>
            <person name="Stropko S.J."/>
            <person name="Pipes S.E."/>
            <person name="Newman J."/>
        </authorList>
    </citation>
    <scope>NUCLEOTIDE SEQUENCE [LARGE SCALE GENOMIC DNA]</scope>
    <source>
        <strain evidence="2 3">DSM 19298</strain>
    </source>
</reference>
<evidence type="ECO:0000256" key="1">
    <source>
        <dbReference type="SAM" id="SignalP"/>
    </source>
</evidence>
<evidence type="ECO:0008006" key="4">
    <source>
        <dbReference type="Google" id="ProtNLM"/>
    </source>
</evidence>
<gene>
    <name evidence="2" type="ORF">IW15_09375</name>
</gene>
<keyword evidence="3" id="KW-1185">Reference proteome</keyword>
<dbReference type="EMBL" id="JPRH01000003">
    <property type="protein sequence ID" value="KFF12976.1"/>
    <property type="molecule type" value="Genomic_DNA"/>
</dbReference>
<dbReference type="InterPro" id="IPR038468">
    <property type="entry name" value="MmpS_C"/>
</dbReference>
<dbReference type="Proteomes" id="UP000028705">
    <property type="component" value="Unassembled WGS sequence"/>
</dbReference>
<dbReference type="PROSITE" id="PS51257">
    <property type="entry name" value="PROKAR_LIPOPROTEIN"/>
    <property type="match status" value="1"/>
</dbReference>
<evidence type="ECO:0000313" key="2">
    <source>
        <dbReference type="EMBL" id="KFF12976.1"/>
    </source>
</evidence>
<dbReference type="eggNOG" id="ENOG5032W0P">
    <property type="taxonomic scope" value="Bacteria"/>
</dbReference>
<proteinExistence type="predicted"/>
<organism evidence="2 3">
    <name type="scientific">Chryseobacterium soli</name>
    <dbReference type="NCBI Taxonomy" id="445961"/>
    <lineage>
        <taxon>Bacteria</taxon>
        <taxon>Pseudomonadati</taxon>
        <taxon>Bacteroidota</taxon>
        <taxon>Flavobacteriia</taxon>
        <taxon>Flavobacteriales</taxon>
        <taxon>Weeksellaceae</taxon>
        <taxon>Chryseobacterium group</taxon>
        <taxon>Chryseobacterium</taxon>
    </lineage>
</organism>
<dbReference type="RefSeq" id="WP_034710722.1">
    <property type="nucleotide sequence ID" value="NZ_JAODPJ010000006.1"/>
</dbReference>
<evidence type="ECO:0000313" key="3">
    <source>
        <dbReference type="Proteomes" id="UP000028705"/>
    </source>
</evidence>
<sequence>MKKMQLSQLLKGTFYVFAMAMLLGIAFSCSKDDDDDNNVVGSNGTHKVVFKAEASSGSNISIAVYGYDANATTATSLSGTSWSSPEITVPAGALTLNAAVNATGVNASSTLKVQIYVDGVLKKEGTSSGQYLSASANHTF</sequence>
<name>A0A086A8G2_9FLAO</name>
<feature type="signal peptide" evidence="1">
    <location>
        <begin position="1"/>
        <end position="20"/>
    </location>
</feature>
<feature type="chain" id="PRO_5001802433" description="BACON domain-containing protein" evidence="1">
    <location>
        <begin position="21"/>
        <end position="140"/>
    </location>
</feature>
<protein>
    <recommendedName>
        <fullName evidence="4">BACON domain-containing protein</fullName>
    </recommendedName>
</protein>
<dbReference type="AlphaFoldDB" id="A0A086A8G2"/>
<dbReference type="STRING" id="445961.IW15_09375"/>